<evidence type="ECO:0000313" key="2">
    <source>
        <dbReference type="Proteomes" id="UP001461341"/>
    </source>
</evidence>
<proteinExistence type="predicted"/>
<dbReference type="EMBL" id="CP121689">
    <property type="protein sequence ID" value="WZL76605.1"/>
    <property type="molecule type" value="Genomic_DNA"/>
</dbReference>
<protein>
    <submittedName>
        <fullName evidence="1">Uncharacterized protein</fullName>
    </submittedName>
</protein>
<dbReference type="Proteomes" id="UP001461341">
    <property type="component" value="Chromosome"/>
</dbReference>
<gene>
    <name evidence="1" type="ORF">QBE54_02410</name>
</gene>
<reference evidence="1 2" key="1">
    <citation type="submission" date="2023-03" db="EMBL/GenBank/DDBJ databases">
        <title>Novel Species.</title>
        <authorList>
            <person name="Ma S."/>
        </authorList>
    </citation>
    <scope>NUCLEOTIDE SEQUENCE [LARGE SCALE GENOMIC DNA]</scope>
    <source>
        <strain evidence="1 2">B11</strain>
    </source>
</reference>
<sequence length="100" mass="11410">MFKGEDFSSSRESGFDVLPEFSLLPTEEGLKGVLRLHMNFRERRENHFPYEITLIAEAVFAGQGMSSEEFASYCRTQGTARVLPSLRKLVMDFLSKVDIN</sequence>
<dbReference type="RefSeq" id="WP_369018769.1">
    <property type="nucleotide sequence ID" value="NZ_CP121689.1"/>
</dbReference>
<accession>A0ABZ2YC74</accession>
<name>A0ABZ2YC74_9BACT</name>
<keyword evidence="2" id="KW-1185">Reference proteome</keyword>
<organism evidence="1 2">
    <name type="scientific">Thermatribacter velox</name>
    <dbReference type="NCBI Taxonomy" id="3039681"/>
    <lineage>
        <taxon>Bacteria</taxon>
        <taxon>Pseudomonadati</taxon>
        <taxon>Atribacterota</taxon>
        <taxon>Atribacteria</taxon>
        <taxon>Atribacterales</taxon>
        <taxon>Thermatribacteraceae</taxon>
        <taxon>Thermatribacter</taxon>
    </lineage>
</organism>
<evidence type="ECO:0000313" key="1">
    <source>
        <dbReference type="EMBL" id="WZL76605.1"/>
    </source>
</evidence>